<dbReference type="Proteomes" id="UP000000305">
    <property type="component" value="Unassembled WGS sequence"/>
</dbReference>
<dbReference type="InterPro" id="IPR013783">
    <property type="entry name" value="Ig-like_fold"/>
</dbReference>
<proteinExistence type="predicted"/>
<dbReference type="PhylomeDB" id="E9I7F4"/>
<evidence type="ECO:0000313" key="2">
    <source>
        <dbReference type="Proteomes" id="UP000000305"/>
    </source>
</evidence>
<name>E9I7F4_DAPPU</name>
<evidence type="ECO:0000313" key="1">
    <source>
        <dbReference type="EMBL" id="EFX60076.1"/>
    </source>
</evidence>
<dbReference type="PANTHER" id="PTHR43651">
    <property type="entry name" value="1,4-ALPHA-GLUCAN-BRANCHING ENZYME"/>
    <property type="match status" value="1"/>
</dbReference>
<dbReference type="Gene3D" id="2.60.40.10">
    <property type="entry name" value="Immunoglobulins"/>
    <property type="match status" value="1"/>
</dbReference>
<gene>
    <name evidence="1" type="ORF">DAPPUDRAFT_72874</name>
</gene>
<protein>
    <submittedName>
        <fullName evidence="1">Uncharacterized protein</fullName>
    </submittedName>
</protein>
<dbReference type="HOGENOM" id="CLU_2040383_0_0_1"/>
<dbReference type="OrthoDB" id="196493at2759"/>
<dbReference type="AlphaFoldDB" id="E9I7F4"/>
<dbReference type="EMBL" id="GL737189">
    <property type="protein sequence ID" value="EFX60076.1"/>
    <property type="molecule type" value="Genomic_DNA"/>
</dbReference>
<dbReference type="PANTHER" id="PTHR43651:SF3">
    <property type="entry name" value="1,4-ALPHA-GLUCAN-BRANCHING ENZYME"/>
    <property type="match status" value="1"/>
</dbReference>
<keyword evidence="2" id="KW-1185">Reference proteome</keyword>
<dbReference type="KEGG" id="dpx:DAPPUDRAFT_72874"/>
<dbReference type="InParanoid" id="E9I7F4"/>
<sequence length="121" mass="13839">MGGSVSTPAKPEDEKVVAEDPVIVVPEIDKLLDRDPYLKLHETEIRRRYGVFDKLRKEICESEGGIDKFTTAYKSFGIHINEDNSVTCKEWAPGARQLYLYGDFSMLNFAVFCFSFYSNEN</sequence>
<accession>E9I7F4</accession>
<dbReference type="STRING" id="6669.E9I7F4"/>
<organism evidence="1 2">
    <name type="scientific">Daphnia pulex</name>
    <name type="common">Water flea</name>
    <dbReference type="NCBI Taxonomy" id="6669"/>
    <lineage>
        <taxon>Eukaryota</taxon>
        <taxon>Metazoa</taxon>
        <taxon>Ecdysozoa</taxon>
        <taxon>Arthropoda</taxon>
        <taxon>Crustacea</taxon>
        <taxon>Branchiopoda</taxon>
        <taxon>Diplostraca</taxon>
        <taxon>Cladocera</taxon>
        <taxon>Anomopoda</taxon>
        <taxon>Daphniidae</taxon>
        <taxon>Daphnia</taxon>
    </lineage>
</organism>
<reference evidence="1 2" key="1">
    <citation type="journal article" date="2011" name="Science">
        <title>The ecoresponsive genome of Daphnia pulex.</title>
        <authorList>
            <person name="Colbourne J.K."/>
            <person name="Pfrender M.E."/>
            <person name="Gilbert D."/>
            <person name="Thomas W.K."/>
            <person name="Tucker A."/>
            <person name="Oakley T.H."/>
            <person name="Tokishita S."/>
            <person name="Aerts A."/>
            <person name="Arnold G.J."/>
            <person name="Basu M.K."/>
            <person name="Bauer D.J."/>
            <person name="Caceres C.E."/>
            <person name="Carmel L."/>
            <person name="Casola C."/>
            <person name="Choi J.H."/>
            <person name="Detter J.C."/>
            <person name="Dong Q."/>
            <person name="Dusheyko S."/>
            <person name="Eads B.D."/>
            <person name="Frohlich T."/>
            <person name="Geiler-Samerotte K.A."/>
            <person name="Gerlach D."/>
            <person name="Hatcher P."/>
            <person name="Jogdeo S."/>
            <person name="Krijgsveld J."/>
            <person name="Kriventseva E.V."/>
            <person name="Kultz D."/>
            <person name="Laforsch C."/>
            <person name="Lindquist E."/>
            <person name="Lopez J."/>
            <person name="Manak J.R."/>
            <person name="Muller J."/>
            <person name="Pangilinan J."/>
            <person name="Patwardhan R.P."/>
            <person name="Pitluck S."/>
            <person name="Pritham E.J."/>
            <person name="Rechtsteiner A."/>
            <person name="Rho M."/>
            <person name="Rogozin I.B."/>
            <person name="Sakarya O."/>
            <person name="Salamov A."/>
            <person name="Schaack S."/>
            <person name="Shapiro H."/>
            <person name="Shiga Y."/>
            <person name="Skalitzky C."/>
            <person name="Smith Z."/>
            <person name="Souvorov A."/>
            <person name="Sung W."/>
            <person name="Tang Z."/>
            <person name="Tsuchiya D."/>
            <person name="Tu H."/>
            <person name="Vos H."/>
            <person name="Wang M."/>
            <person name="Wolf Y.I."/>
            <person name="Yamagata H."/>
            <person name="Yamada T."/>
            <person name="Ye Y."/>
            <person name="Shaw J.R."/>
            <person name="Andrews J."/>
            <person name="Crease T.J."/>
            <person name="Tang H."/>
            <person name="Lucas S.M."/>
            <person name="Robertson H.M."/>
            <person name="Bork P."/>
            <person name="Koonin E.V."/>
            <person name="Zdobnov E.M."/>
            <person name="Grigoriev I.V."/>
            <person name="Lynch M."/>
            <person name="Boore J.L."/>
        </authorList>
    </citation>
    <scope>NUCLEOTIDE SEQUENCE [LARGE SCALE GENOMIC DNA]</scope>
</reference>
<dbReference type="eggNOG" id="KOG0470">
    <property type="taxonomic scope" value="Eukaryota"/>
</dbReference>
<dbReference type="Gene3D" id="3.20.20.80">
    <property type="entry name" value="Glycosidases"/>
    <property type="match status" value="1"/>
</dbReference>
<dbReference type="OMA" id="VVCHEWA"/>